<evidence type="ECO:0000313" key="3">
    <source>
        <dbReference type="EMBL" id="KAG8199775.1"/>
    </source>
</evidence>
<evidence type="ECO:0000256" key="2">
    <source>
        <dbReference type="SAM" id="MobiDB-lite"/>
    </source>
</evidence>
<feature type="compositionally biased region" description="Polar residues" evidence="2">
    <location>
        <begin position="611"/>
        <end position="620"/>
    </location>
</feature>
<feature type="coiled-coil region" evidence="1">
    <location>
        <begin position="16"/>
        <end position="574"/>
    </location>
</feature>
<dbReference type="AlphaFoldDB" id="A0AAV6VUL1"/>
<keyword evidence="4" id="KW-1185">Reference proteome</keyword>
<comment type="caution">
    <text evidence="3">The sequence shown here is derived from an EMBL/GenBank/DDBJ whole genome shotgun (WGS) entry which is preliminary data.</text>
</comment>
<dbReference type="Proteomes" id="UP000827092">
    <property type="component" value="Unassembled WGS sequence"/>
</dbReference>
<reference evidence="3 4" key="1">
    <citation type="journal article" date="2022" name="Nat. Ecol. Evol.">
        <title>A masculinizing supergene underlies an exaggerated male reproductive morph in a spider.</title>
        <authorList>
            <person name="Hendrickx F."/>
            <person name="De Corte Z."/>
            <person name="Sonet G."/>
            <person name="Van Belleghem S.M."/>
            <person name="Kostlbacher S."/>
            <person name="Vangestel C."/>
        </authorList>
    </citation>
    <scope>NUCLEOTIDE SEQUENCE [LARGE SCALE GENOMIC DNA]</scope>
    <source>
        <strain evidence="3">W744_W776</strain>
    </source>
</reference>
<dbReference type="EMBL" id="JAFNEN010000024">
    <property type="protein sequence ID" value="KAG8199775.1"/>
    <property type="molecule type" value="Genomic_DNA"/>
</dbReference>
<sequence length="658" mass="77738">MMQAGDFRESELQKLLTDERDRSNQYKRIYETLKEEHITLRKELTFIHDKLKNANDQNEKLRSDSDANVRKLESRVKEQQNEINILNERLKSYDDKRIQIGAFEEATSHYEAKIKELNDENDKIRDQYNNLHYENAILKCKFESRESEYSRALERINLQHQGEMDLLQTKIEAIEKERTLQPETYALELKSSKREVLQLNSRVKDLLSECEELRTQNENLSVQINSITRTNAKQLSDHLTNIRLLESEKQKATTRMEVLEKELINVQEHKKALNSELQSSKLQIQTLKRRIEECEHNYRQVKTNLQVEIEQWKSTKESQQEEYVDAISRLKSELQSLSSNIAQERQTLLTKEQELHEKVSIERQHFWKQTREQNQEKEKLQNVVKELEAVTVSSKQEVHELKQKLQRLVAEKVELEKEVLATRKNTGTRNEQDGFAITRENDSKRNLDYEKAIQELKERIDLLSAGNSVASSDHEITRLKLSWEQQKLQYQQRIEELESQLREFKTSTAAEKRELEFKNNQYQKKFNSLREKYDHQKLLTEESENHKETLQTAHFQLQKQLAELQRRMEEYRVIIATDPNVPSKDTPGLTFPERMLADIKNIPFRTFLPGTASTPTVSQDSTRKPLQPRRKSIKARDRLHQMKSATPVISSSSDLENL</sequence>
<evidence type="ECO:0000256" key="1">
    <source>
        <dbReference type="SAM" id="Coils"/>
    </source>
</evidence>
<feature type="compositionally biased region" description="Polar residues" evidence="2">
    <location>
        <begin position="643"/>
        <end position="658"/>
    </location>
</feature>
<protein>
    <submittedName>
        <fullName evidence="3">Uncharacterized protein</fullName>
    </submittedName>
</protein>
<name>A0AAV6VUL1_9ARAC</name>
<evidence type="ECO:0000313" key="4">
    <source>
        <dbReference type="Proteomes" id="UP000827092"/>
    </source>
</evidence>
<proteinExistence type="predicted"/>
<gene>
    <name evidence="3" type="ORF">JTE90_000868</name>
</gene>
<keyword evidence="1" id="KW-0175">Coiled coil</keyword>
<accession>A0AAV6VUL1</accession>
<feature type="region of interest" description="Disordered" evidence="2">
    <location>
        <begin position="607"/>
        <end position="658"/>
    </location>
</feature>
<organism evidence="3 4">
    <name type="scientific">Oedothorax gibbosus</name>
    <dbReference type="NCBI Taxonomy" id="931172"/>
    <lineage>
        <taxon>Eukaryota</taxon>
        <taxon>Metazoa</taxon>
        <taxon>Ecdysozoa</taxon>
        <taxon>Arthropoda</taxon>
        <taxon>Chelicerata</taxon>
        <taxon>Arachnida</taxon>
        <taxon>Araneae</taxon>
        <taxon>Araneomorphae</taxon>
        <taxon>Entelegynae</taxon>
        <taxon>Araneoidea</taxon>
        <taxon>Linyphiidae</taxon>
        <taxon>Erigoninae</taxon>
        <taxon>Oedothorax</taxon>
    </lineage>
</organism>